<evidence type="ECO:0000259" key="1">
    <source>
        <dbReference type="Pfam" id="PF03364"/>
    </source>
</evidence>
<dbReference type="Gene3D" id="3.30.530.20">
    <property type="match status" value="1"/>
</dbReference>
<feature type="domain" description="Coenzyme Q-binding protein COQ10 START" evidence="1">
    <location>
        <begin position="48"/>
        <end position="177"/>
    </location>
</feature>
<organism evidence="2">
    <name type="scientific">Thermoleptolyngbya oregonensis NK1-22</name>
    <dbReference type="NCBI Taxonomy" id="2547457"/>
    <lineage>
        <taxon>Bacteria</taxon>
        <taxon>Bacillati</taxon>
        <taxon>Cyanobacteriota</taxon>
        <taxon>Cyanophyceae</taxon>
        <taxon>Oculatellales</taxon>
        <taxon>Oculatellaceae</taxon>
        <taxon>Thermoleptolyngbya</taxon>
    </lineage>
</organism>
<dbReference type="EMBL" id="CP053540">
    <property type="protein sequence ID" value="WOB43047.1"/>
    <property type="molecule type" value="Genomic_DNA"/>
</dbReference>
<reference evidence="2" key="1">
    <citation type="submission" date="2020-05" db="EMBL/GenBank/DDBJ databases">
        <authorList>
            <person name="Zhu T."/>
            <person name="Keshari N."/>
            <person name="Lu X."/>
        </authorList>
    </citation>
    <scope>NUCLEOTIDE SEQUENCE</scope>
    <source>
        <strain evidence="2">NK1-22</strain>
    </source>
</reference>
<evidence type="ECO:0000313" key="2">
    <source>
        <dbReference type="EMBL" id="WOB43047.1"/>
    </source>
</evidence>
<dbReference type="InterPro" id="IPR005031">
    <property type="entry name" value="COQ10_START"/>
</dbReference>
<dbReference type="CDD" id="cd08866">
    <property type="entry name" value="SRPBCC_11"/>
    <property type="match status" value="1"/>
</dbReference>
<protein>
    <submittedName>
        <fullName evidence="2">Cyclase</fullName>
    </submittedName>
</protein>
<dbReference type="PANTHER" id="PTHR34060">
    <property type="entry name" value="POLYKETIDE CYCLASE / DEHYDRASE AND LIPID TRANSPORT PROTEIN"/>
    <property type="match status" value="1"/>
</dbReference>
<dbReference type="AlphaFoldDB" id="A0AA97BLD4"/>
<dbReference type="Pfam" id="PF03364">
    <property type="entry name" value="Polyketide_cyc"/>
    <property type="match status" value="1"/>
</dbReference>
<sequence length="189" mass="21634">MSNADLDLETLDLEDESLDLEPSLCSAVAVEVVPVGDRTRQISATIQIPQPSDRIWQVLTDYEHLSDFIPNLQESRRIPHPDGGIRIEQVGAQALWKLKLKFCARVVLDMVENFPRELRFQMVEGDFKEFFGAWTLQPITDHSTNLTYTLTVQPSRMMPVGLIEKRLRRDLEVNLAAIYQRVEAIARQS</sequence>
<dbReference type="RefSeq" id="WP_316792150.1">
    <property type="nucleotide sequence ID" value="NZ_CP053540.1"/>
</dbReference>
<dbReference type="KEGG" id="tog:HNI00_07665"/>
<name>A0AA97BLD4_9CYAN</name>
<accession>A0AA97BLD4</accession>
<dbReference type="InterPro" id="IPR023393">
    <property type="entry name" value="START-like_dom_sf"/>
</dbReference>
<dbReference type="SUPFAM" id="SSF55961">
    <property type="entry name" value="Bet v1-like"/>
    <property type="match status" value="1"/>
</dbReference>
<dbReference type="PANTHER" id="PTHR34060:SF1">
    <property type="entry name" value="POLYKETIDE CYCLASE _ DEHYDRASE AND LIPID TRANSPORT PROTEIN"/>
    <property type="match status" value="1"/>
</dbReference>
<gene>
    <name evidence="2" type="ORF">HNI00_07665</name>
</gene>
<proteinExistence type="predicted"/>